<dbReference type="SUPFAM" id="SSF54160">
    <property type="entry name" value="Chromo domain-like"/>
    <property type="match status" value="1"/>
</dbReference>
<dbReference type="CDD" id="cd00034">
    <property type="entry name" value="CSD"/>
    <property type="match status" value="1"/>
</dbReference>
<comment type="subcellular location">
    <subcellularLocation>
        <location evidence="1">Nucleus</location>
    </subcellularLocation>
</comment>
<dbReference type="AlphaFoldDB" id="A0A443SFJ6"/>
<keyword evidence="2" id="KW-0539">Nucleus</keyword>
<reference evidence="4 5" key="1">
    <citation type="journal article" date="2018" name="Gigascience">
        <title>Genomes of trombidid mites reveal novel predicted allergens and laterally-transferred genes associated with secondary metabolism.</title>
        <authorList>
            <person name="Dong X."/>
            <person name="Chaisiri K."/>
            <person name="Xia D."/>
            <person name="Armstrong S.D."/>
            <person name="Fang Y."/>
            <person name="Donnelly M.J."/>
            <person name="Kadowaki T."/>
            <person name="McGarry J.W."/>
            <person name="Darby A.C."/>
            <person name="Makepeace B.L."/>
        </authorList>
    </citation>
    <scope>NUCLEOTIDE SEQUENCE [LARGE SCALE GENOMIC DNA]</scope>
    <source>
        <strain evidence="4">UoL-UT</strain>
    </source>
</reference>
<evidence type="ECO:0000313" key="4">
    <source>
        <dbReference type="EMBL" id="RWS26286.1"/>
    </source>
</evidence>
<sequence>MKHKVTINVNDPFSVCANANEVESLLSDPEKFLSNEFIHHLIGDDPEDADYSIPEPILVKFENPEPTYVRSVPNFDAPILKERQTLRTENQIERRYSVRNKLRTLKKENKRRVSEDRTFKKKSKALINKIYCGYFENFVKDMHRKDSKNKETLVTKEYRSPRDVDFVNIERTGLEVGFIPEKVVGIEEIDGEIVFNVKIVGPGSRYKVIPSRILSKIYPQIVIKFYESMLYMVDVNTQEDEKLIVH</sequence>
<name>A0A443SFJ6_9ACAR</name>
<keyword evidence="5" id="KW-1185">Reference proteome</keyword>
<evidence type="ECO:0000313" key="5">
    <source>
        <dbReference type="Proteomes" id="UP000288716"/>
    </source>
</evidence>
<dbReference type="EMBL" id="NCKV01002895">
    <property type="protein sequence ID" value="RWS26286.1"/>
    <property type="molecule type" value="Genomic_DNA"/>
</dbReference>
<dbReference type="InterPro" id="IPR016197">
    <property type="entry name" value="Chromo-like_dom_sf"/>
</dbReference>
<dbReference type="GO" id="GO:0005694">
    <property type="term" value="C:chromosome"/>
    <property type="evidence" value="ECO:0007669"/>
    <property type="project" value="UniProtKB-ARBA"/>
</dbReference>
<dbReference type="VEuPathDB" id="VectorBase:LDEU005753"/>
<organism evidence="4 5">
    <name type="scientific">Leptotrombidium deliense</name>
    <dbReference type="NCBI Taxonomy" id="299467"/>
    <lineage>
        <taxon>Eukaryota</taxon>
        <taxon>Metazoa</taxon>
        <taxon>Ecdysozoa</taxon>
        <taxon>Arthropoda</taxon>
        <taxon>Chelicerata</taxon>
        <taxon>Arachnida</taxon>
        <taxon>Acari</taxon>
        <taxon>Acariformes</taxon>
        <taxon>Trombidiformes</taxon>
        <taxon>Prostigmata</taxon>
        <taxon>Anystina</taxon>
        <taxon>Parasitengona</taxon>
        <taxon>Trombiculoidea</taxon>
        <taxon>Trombiculidae</taxon>
        <taxon>Leptotrombidium</taxon>
    </lineage>
</organism>
<evidence type="ECO:0000256" key="1">
    <source>
        <dbReference type="ARBA" id="ARBA00004123"/>
    </source>
</evidence>
<dbReference type="InterPro" id="IPR008251">
    <property type="entry name" value="Chromo_shadow_dom"/>
</dbReference>
<comment type="caution">
    <text evidence="4">The sequence shown here is derived from an EMBL/GenBank/DDBJ whole genome shotgun (WGS) entry which is preliminary data.</text>
</comment>
<evidence type="ECO:0000259" key="3">
    <source>
        <dbReference type="Pfam" id="PF01393"/>
    </source>
</evidence>
<dbReference type="Pfam" id="PF01393">
    <property type="entry name" value="Chromo_shadow"/>
    <property type="match status" value="1"/>
</dbReference>
<proteinExistence type="predicted"/>
<accession>A0A443SFJ6</accession>
<gene>
    <name evidence="4" type="ORF">B4U80_12991</name>
</gene>
<protein>
    <recommendedName>
        <fullName evidence="3">Chromo shadow domain-containing protein</fullName>
    </recommendedName>
</protein>
<dbReference type="Gene3D" id="2.40.50.40">
    <property type="match status" value="1"/>
</dbReference>
<dbReference type="GO" id="GO:0005634">
    <property type="term" value="C:nucleus"/>
    <property type="evidence" value="ECO:0007669"/>
    <property type="project" value="UniProtKB-SubCell"/>
</dbReference>
<dbReference type="Proteomes" id="UP000288716">
    <property type="component" value="Unassembled WGS sequence"/>
</dbReference>
<evidence type="ECO:0000256" key="2">
    <source>
        <dbReference type="ARBA" id="ARBA00023242"/>
    </source>
</evidence>
<feature type="domain" description="Chromo shadow" evidence="3">
    <location>
        <begin position="180"/>
        <end position="230"/>
    </location>
</feature>